<proteinExistence type="predicted"/>
<dbReference type="AlphaFoldDB" id="A0A838XMZ8"/>
<protein>
    <submittedName>
        <fullName evidence="1">Uncharacterized protein</fullName>
    </submittedName>
</protein>
<dbReference type="Proteomes" id="UP000559404">
    <property type="component" value="Unassembled WGS sequence"/>
</dbReference>
<gene>
    <name evidence="1" type="ORF">H1W37_05975</name>
</gene>
<evidence type="ECO:0000313" key="2">
    <source>
        <dbReference type="Proteomes" id="UP000559404"/>
    </source>
</evidence>
<evidence type="ECO:0000313" key="1">
    <source>
        <dbReference type="EMBL" id="MBA4611187.1"/>
    </source>
</evidence>
<comment type="caution">
    <text evidence="1">The sequence shown here is derived from an EMBL/GenBank/DDBJ whole genome shotgun (WGS) entry which is preliminary data.</text>
</comment>
<organism evidence="1 2">
    <name type="scientific">Stappia taiwanensis</name>
    <dbReference type="NCBI Taxonomy" id="992267"/>
    <lineage>
        <taxon>Bacteria</taxon>
        <taxon>Pseudomonadati</taxon>
        <taxon>Pseudomonadota</taxon>
        <taxon>Alphaproteobacteria</taxon>
        <taxon>Hyphomicrobiales</taxon>
        <taxon>Stappiaceae</taxon>
        <taxon>Stappia</taxon>
    </lineage>
</organism>
<reference evidence="1 2" key="1">
    <citation type="submission" date="2020-07" db="EMBL/GenBank/DDBJ databases">
        <authorList>
            <person name="Li M."/>
        </authorList>
    </citation>
    <scope>NUCLEOTIDE SEQUENCE [LARGE SCALE GENOMIC DNA]</scope>
    <source>
        <strain evidence="1 2">DSM 23284</strain>
    </source>
</reference>
<sequence length="84" mass="8947">MAFGLHSPLKAAGKTLFLLAVVYALGAPVLAPLRPEVIDRPLSAFHQAVNDAVLDPGWGLDTIKRALLDGRSYLQRQLDLLGGG</sequence>
<reference evidence="1 2" key="2">
    <citation type="submission" date="2020-08" db="EMBL/GenBank/DDBJ databases">
        <title>Stappia taiwanensis sp. nov., isolated from a coastal thermal spring.</title>
        <authorList>
            <person name="Kampfer P."/>
        </authorList>
    </citation>
    <scope>NUCLEOTIDE SEQUENCE [LARGE SCALE GENOMIC DNA]</scope>
    <source>
        <strain evidence="1 2">DSM 23284</strain>
    </source>
</reference>
<name>A0A838XMZ8_9HYPH</name>
<dbReference type="EMBL" id="JACEON010000004">
    <property type="protein sequence ID" value="MBA4611187.1"/>
    <property type="molecule type" value="Genomic_DNA"/>
</dbReference>
<dbReference type="RefSeq" id="WP_181759383.1">
    <property type="nucleotide sequence ID" value="NZ_BMCR01000002.1"/>
</dbReference>
<keyword evidence="2" id="KW-1185">Reference proteome</keyword>
<accession>A0A838XMZ8</accession>